<name>A0ABS5ELK4_9PROT</name>
<dbReference type="EMBL" id="JAAEDI010000022">
    <property type="protein sequence ID" value="MBR0651916.1"/>
    <property type="molecule type" value="Genomic_DNA"/>
</dbReference>
<keyword evidence="2" id="KW-1185">Reference proteome</keyword>
<gene>
    <name evidence="1" type="ORF">GXW78_19775</name>
</gene>
<accession>A0ABS5ELK4</accession>
<organism evidence="1 2">
    <name type="scientific">Neoroseomonas terrae</name>
    <dbReference type="NCBI Taxonomy" id="424799"/>
    <lineage>
        <taxon>Bacteria</taxon>
        <taxon>Pseudomonadati</taxon>
        <taxon>Pseudomonadota</taxon>
        <taxon>Alphaproteobacteria</taxon>
        <taxon>Acetobacterales</taxon>
        <taxon>Acetobacteraceae</taxon>
        <taxon>Neoroseomonas</taxon>
    </lineage>
</organism>
<sequence length="381" mass="41725">MSDAIRVHSLSPKRAFPPEGVDLGDAYRQVAAGGAEVIVVNADFSRSVGANLADALAMPAVRDALDRGAALLFDSTREGRPFHLDIARDLHGRVEAAGVGAGRCVYLTQNVDFAAPYAAWCTESGRTGFAVHVMHAHLRVLAARARRSPPSPPGWTGTDDARFLCLNRRITPHRVVLLGYLHATGALGRGLVSALQPVSEPVLPPRWERRFPQEMAAFRSLAPRLPLTLPETQRQGHVFGWETGWYETTAFSFVTETDFDTAGVCRFTEKSLKPLMAGHPMLVAGLPGTLALLRRYGFRTFEPLLHEEYDAIPDPTQRMRTVLAEFDRLMLLPEAALRALVAELRPVVAHNMAWFRTGLPERLATEDAAVRTAIAGAAGRR</sequence>
<proteinExistence type="predicted"/>
<dbReference type="Proteomes" id="UP000698752">
    <property type="component" value="Unassembled WGS sequence"/>
</dbReference>
<protein>
    <submittedName>
        <fullName evidence="1">Uncharacterized protein</fullName>
    </submittedName>
</protein>
<reference evidence="2" key="1">
    <citation type="journal article" date="2021" name="Syst. Appl. Microbiol.">
        <title>Roseomonas hellenica sp. nov., isolated from roots of wild-growing Alkanna tinctoria.</title>
        <authorList>
            <person name="Rat A."/>
            <person name="Naranjo H.D."/>
            <person name="Lebbe L."/>
            <person name="Cnockaert M."/>
            <person name="Krigas N."/>
            <person name="Grigoriadou K."/>
            <person name="Maloupa E."/>
            <person name="Willems A."/>
        </authorList>
    </citation>
    <scope>NUCLEOTIDE SEQUENCE [LARGE SCALE GENOMIC DNA]</scope>
    <source>
        <strain evidence="2">LMG 31159</strain>
    </source>
</reference>
<comment type="caution">
    <text evidence="1">The sequence shown here is derived from an EMBL/GenBank/DDBJ whole genome shotgun (WGS) entry which is preliminary data.</text>
</comment>
<dbReference type="RefSeq" id="WP_211870630.1">
    <property type="nucleotide sequence ID" value="NZ_JAAEDI010000022.1"/>
</dbReference>
<evidence type="ECO:0000313" key="2">
    <source>
        <dbReference type="Proteomes" id="UP000698752"/>
    </source>
</evidence>
<evidence type="ECO:0000313" key="1">
    <source>
        <dbReference type="EMBL" id="MBR0651916.1"/>
    </source>
</evidence>